<dbReference type="GO" id="GO:0000981">
    <property type="term" value="F:DNA-binding transcription factor activity, RNA polymerase II-specific"/>
    <property type="evidence" value="ECO:0007669"/>
    <property type="project" value="InterPro"/>
</dbReference>
<evidence type="ECO:0000256" key="6">
    <source>
        <dbReference type="ARBA" id="ARBA00023242"/>
    </source>
</evidence>
<keyword evidence="8" id="KW-0812">Transmembrane</keyword>
<reference evidence="10 11" key="1">
    <citation type="journal article" date="2016" name="Proc. Natl. Acad. Sci. U.S.A.">
        <title>Comparative genomics of biotechnologically important yeasts.</title>
        <authorList>
            <person name="Riley R."/>
            <person name="Haridas S."/>
            <person name="Wolfe K.H."/>
            <person name="Lopes M.R."/>
            <person name="Hittinger C.T."/>
            <person name="Goeker M."/>
            <person name="Salamov A.A."/>
            <person name="Wisecaver J.H."/>
            <person name="Long T.M."/>
            <person name="Calvey C.H."/>
            <person name="Aerts A.L."/>
            <person name="Barry K.W."/>
            <person name="Choi C."/>
            <person name="Clum A."/>
            <person name="Coughlan A.Y."/>
            <person name="Deshpande S."/>
            <person name="Douglass A.P."/>
            <person name="Hanson S.J."/>
            <person name="Klenk H.-P."/>
            <person name="LaButti K.M."/>
            <person name="Lapidus A."/>
            <person name="Lindquist E.A."/>
            <person name="Lipzen A.M."/>
            <person name="Meier-Kolthoff J.P."/>
            <person name="Ohm R.A."/>
            <person name="Otillar R.P."/>
            <person name="Pangilinan J.L."/>
            <person name="Peng Y."/>
            <person name="Rokas A."/>
            <person name="Rosa C.A."/>
            <person name="Scheuner C."/>
            <person name="Sibirny A.A."/>
            <person name="Slot J.C."/>
            <person name="Stielow J.B."/>
            <person name="Sun H."/>
            <person name="Kurtzman C.P."/>
            <person name="Blackwell M."/>
            <person name="Grigoriev I.V."/>
            <person name="Jeffries T.W."/>
        </authorList>
    </citation>
    <scope>NUCLEOTIDE SEQUENCE [LARGE SCALE GENOMIC DNA]</scope>
    <source>
        <strain evidence="10 11">NRRL Y-11557</strain>
    </source>
</reference>
<keyword evidence="8" id="KW-0472">Membrane</keyword>
<dbReference type="GO" id="GO:0043565">
    <property type="term" value="F:sequence-specific DNA binding"/>
    <property type="evidence" value="ECO:0007669"/>
    <property type="project" value="TreeGrafter"/>
</dbReference>
<sequence>MSPPAVCRSAPVVADGVVKGHKRPRKNSTRACDTCKARKIRCDGTQPCARCTRFHTNCTYESKYTRGTLVTPMRSSAVQTDPIYTQLPPLVPASNARPVQNIDGEDHVRRIEDKLDDVPLFSSSHDPSPTRNSTPRGLFVGGHCRLQYPQAARVELESLHKEAARNNHPTENSDSSHLAPSGENTATNSRESVCTSSYSSYPYLRLPQKLIRAYDEQQFWFTESPMREVDSSYLALPSKKHARKLVSWYFDNASPTYRILHRPLLEEWIDSGFHAEDSPFDSDAQSEMEYAITGPRPEYDNVRRRLLNDRCISALIFSVWAMGCQFPVGLLTVNGEKWKGELRYRSQQYLLIAQNELSKDRSSPDMLIKLQAQFIMCQYLLTTSRVKEAWDLLVTVKNIANNLGLNRRGKTHCSTWPLPGRLQIELQKRAFWAIYTLDSYMCTMLGKTLTWAEEDITTDWPAIVRFALLQHVSDTDGEAAADAIAAMDCGESRSQPSLMYSLIAHAKISRIVRSALRKLYRDMPSECQEDIIDDLASQVDEWERMLPMFLKPSSQTGGLRLPYSRQVDIIHIAHAHALILIYRPSLNLMDASVRQTNGTPTLLDVSARRRRQQDRCLEAAMSVAEMDDFANISGSNWFIAYVVFCAVTVMFVYLTHHPLNPNRQLILLRVRKLCNVELSLSRQSDMAKRYVSALKELWVQVQKYLRSGAQAVSSPQTIYSSMAPASVQMGTPSLSMSGTVSPMIQSAHPPLNGPSFKLMSEGTSSPPVQMESGLWTFDHSGLISPDYVADIPCITDGSMPAFIALPNRMETGTARNESGLKSSEDEFSRLLLGDLLGSLSQSFQGFDCTASAGYAQCF</sequence>
<dbReference type="OrthoDB" id="4064873at2759"/>
<dbReference type="Gene3D" id="4.10.240.10">
    <property type="entry name" value="Zn(2)-C6 fungal-type DNA-binding domain"/>
    <property type="match status" value="1"/>
</dbReference>
<keyword evidence="11" id="KW-1185">Reference proteome</keyword>
<dbReference type="GO" id="GO:0006351">
    <property type="term" value="P:DNA-templated transcription"/>
    <property type="evidence" value="ECO:0007669"/>
    <property type="project" value="InterPro"/>
</dbReference>
<feature type="region of interest" description="Disordered" evidence="7">
    <location>
        <begin position="118"/>
        <end position="138"/>
    </location>
</feature>
<feature type="transmembrane region" description="Helical" evidence="8">
    <location>
        <begin position="637"/>
        <end position="655"/>
    </location>
</feature>
<evidence type="ECO:0000256" key="2">
    <source>
        <dbReference type="ARBA" id="ARBA00022723"/>
    </source>
</evidence>
<dbReference type="GO" id="GO:0008270">
    <property type="term" value="F:zinc ion binding"/>
    <property type="evidence" value="ECO:0007669"/>
    <property type="project" value="InterPro"/>
</dbReference>
<dbReference type="AlphaFoldDB" id="A0A1E3PUV2"/>
<dbReference type="SMART" id="SM00066">
    <property type="entry name" value="GAL4"/>
    <property type="match status" value="1"/>
</dbReference>
<name>A0A1E3PUV2_LIPST</name>
<dbReference type="InterPro" id="IPR001138">
    <property type="entry name" value="Zn2Cys6_DnaBD"/>
</dbReference>
<gene>
    <name evidence="10" type="ORF">LIPSTDRAFT_200953</name>
</gene>
<keyword evidence="6" id="KW-0539">Nucleus</keyword>
<dbReference type="CDD" id="cd00067">
    <property type="entry name" value="GAL4"/>
    <property type="match status" value="1"/>
</dbReference>
<keyword evidence="4" id="KW-0238">DNA-binding</keyword>
<dbReference type="PROSITE" id="PS00463">
    <property type="entry name" value="ZN2_CY6_FUNGAL_1"/>
    <property type="match status" value="1"/>
</dbReference>
<dbReference type="PROSITE" id="PS50048">
    <property type="entry name" value="ZN2_CY6_FUNGAL_2"/>
    <property type="match status" value="1"/>
</dbReference>
<organism evidence="10 11">
    <name type="scientific">Lipomyces starkeyi NRRL Y-11557</name>
    <dbReference type="NCBI Taxonomy" id="675824"/>
    <lineage>
        <taxon>Eukaryota</taxon>
        <taxon>Fungi</taxon>
        <taxon>Dikarya</taxon>
        <taxon>Ascomycota</taxon>
        <taxon>Saccharomycotina</taxon>
        <taxon>Lipomycetes</taxon>
        <taxon>Lipomycetales</taxon>
        <taxon>Lipomycetaceae</taxon>
        <taxon>Lipomyces</taxon>
    </lineage>
</organism>
<dbReference type="InterPro" id="IPR007219">
    <property type="entry name" value="XnlR_reg_dom"/>
</dbReference>
<comment type="subcellular location">
    <subcellularLocation>
        <location evidence="1">Nucleus</location>
    </subcellularLocation>
</comment>
<dbReference type="Proteomes" id="UP000094385">
    <property type="component" value="Unassembled WGS sequence"/>
</dbReference>
<evidence type="ECO:0000256" key="5">
    <source>
        <dbReference type="ARBA" id="ARBA00023163"/>
    </source>
</evidence>
<dbReference type="GO" id="GO:0045944">
    <property type="term" value="P:positive regulation of transcription by RNA polymerase II"/>
    <property type="evidence" value="ECO:0007669"/>
    <property type="project" value="TreeGrafter"/>
</dbReference>
<dbReference type="SUPFAM" id="SSF57701">
    <property type="entry name" value="Zn2/Cys6 DNA-binding domain"/>
    <property type="match status" value="1"/>
</dbReference>
<keyword evidence="3" id="KW-0805">Transcription regulation</keyword>
<evidence type="ECO:0000256" key="7">
    <source>
        <dbReference type="SAM" id="MobiDB-lite"/>
    </source>
</evidence>
<dbReference type="SMART" id="SM00906">
    <property type="entry name" value="Fungal_trans"/>
    <property type="match status" value="1"/>
</dbReference>
<evidence type="ECO:0000313" key="11">
    <source>
        <dbReference type="Proteomes" id="UP000094385"/>
    </source>
</evidence>
<keyword evidence="8" id="KW-1133">Transmembrane helix</keyword>
<feature type="compositionally biased region" description="Polar residues" evidence="7">
    <location>
        <begin position="167"/>
        <end position="192"/>
    </location>
</feature>
<keyword evidence="2" id="KW-0479">Metal-binding</keyword>
<evidence type="ECO:0000313" key="10">
    <source>
        <dbReference type="EMBL" id="ODQ69110.1"/>
    </source>
</evidence>
<evidence type="ECO:0000256" key="3">
    <source>
        <dbReference type="ARBA" id="ARBA00023015"/>
    </source>
</evidence>
<dbReference type="PANTHER" id="PTHR47540">
    <property type="entry name" value="THIAMINE REPRESSIBLE GENES REGULATORY PROTEIN THI5"/>
    <property type="match status" value="1"/>
</dbReference>
<evidence type="ECO:0000256" key="1">
    <source>
        <dbReference type="ARBA" id="ARBA00004123"/>
    </source>
</evidence>
<dbReference type="CDD" id="cd12148">
    <property type="entry name" value="fungal_TF_MHR"/>
    <property type="match status" value="1"/>
</dbReference>
<dbReference type="InterPro" id="IPR051711">
    <property type="entry name" value="Stress_Response_Reg"/>
</dbReference>
<dbReference type="Pfam" id="PF04082">
    <property type="entry name" value="Fungal_trans"/>
    <property type="match status" value="1"/>
</dbReference>
<evidence type="ECO:0000259" key="9">
    <source>
        <dbReference type="PROSITE" id="PS50048"/>
    </source>
</evidence>
<protein>
    <recommendedName>
        <fullName evidence="9">Zn(2)-C6 fungal-type domain-containing protein</fullName>
    </recommendedName>
</protein>
<proteinExistence type="predicted"/>
<dbReference type="Pfam" id="PF00172">
    <property type="entry name" value="Zn_clus"/>
    <property type="match status" value="1"/>
</dbReference>
<evidence type="ECO:0000256" key="4">
    <source>
        <dbReference type="ARBA" id="ARBA00023125"/>
    </source>
</evidence>
<accession>A0A1E3PUV2</accession>
<dbReference type="InterPro" id="IPR036864">
    <property type="entry name" value="Zn2-C6_fun-type_DNA-bd_sf"/>
</dbReference>
<dbReference type="PANTHER" id="PTHR47540:SF2">
    <property type="entry name" value="ZN(II)2CYS6 TRANSCRIPTION FACTOR (EUROFUNG)"/>
    <property type="match status" value="1"/>
</dbReference>
<feature type="domain" description="Zn(2)-C6 fungal-type" evidence="9">
    <location>
        <begin position="31"/>
        <end position="60"/>
    </location>
</feature>
<keyword evidence="5" id="KW-0804">Transcription</keyword>
<dbReference type="GO" id="GO:0005634">
    <property type="term" value="C:nucleus"/>
    <property type="evidence" value="ECO:0007669"/>
    <property type="project" value="UniProtKB-SubCell"/>
</dbReference>
<dbReference type="EMBL" id="KV454305">
    <property type="protein sequence ID" value="ODQ69110.1"/>
    <property type="molecule type" value="Genomic_DNA"/>
</dbReference>
<feature type="compositionally biased region" description="Polar residues" evidence="7">
    <location>
        <begin position="121"/>
        <end position="135"/>
    </location>
</feature>
<feature type="region of interest" description="Disordered" evidence="7">
    <location>
        <begin position="165"/>
        <end position="192"/>
    </location>
</feature>
<evidence type="ECO:0000256" key="8">
    <source>
        <dbReference type="SAM" id="Phobius"/>
    </source>
</evidence>